<evidence type="ECO:0000313" key="1">
    <source>
        <dbReference type="EMBL" id="KAH3824577.1"/>
    </source>
</evidence>
<gene>
    <name evidence="1" type="ORF">DPMN_126414</name>
</gene>
<keyword evidence="2" id="KW-1185">Reference proteome</keyword>
<name>A0A9D4GXA0_DREPO</name>
<organism evidence="1 2">
    <name type="scientific">Dreissena polymorpha</name>
    <name type="common">Zebra mussel</name>
    <name type="synonym">Mytilus polymorpha</name>
    <dbReference type="NCBI Taxonomy" id="45954"/>
    <lineage>
        <taxon>Eukaryota</taxon>
        <taxon>Metazoa</taxon>
        <taxon>Spiralia</taxon>
        <taxon>Lophotrochozoa</taxon>
        <taxon>Mollusca</taxon>
        <taxon>Bivalvia</taxon>
        <taxon>Autobranchia</taxon>
        <taxon>Heteroconchia</taxon>
        <taxon>Euheterodonta</taxon>
        <taxon>Imparidentia</taxon>
        <taxon>Neoheterodontei</taxon>
        <taxon>Myida</taxon>
        <taxon>Dreissenoidea</taxon>
        <taxon>Dreissenidae</taxon>
        <taxon>Dreissena</taxon>
    </lineage>
</organism>
<accession>A0A9D4GXA0</accession>
<comment type="caution">
    <text evidence="1">The sequence shown here is derived from an EMBL/GenBank/DDBJ whole genome shotgun (WGS) entry which is preliminary data.</text>
</comment>
<dbReference type="AlphaFoldDB" id="A0A9D4GXA0"/>
<protein>
    <submittedName>
        <fullName evidence="1">Uncharacterized protein</fullName>
    </submittedName>
</protein>
<proteinExistence type="predicted"/>
<reference evidence="1" key="2">
    <citation type="submission" date="2020-11" db="EMBL/GenBank/DDBJ databases">
        <authorList>
            <person name="McCartney M.A."/>
            <person name="Auch B."/>
            <person name="Kono T."/>
            <person name="Mallez S."/>
            <person name="Becker A."/>
            <person name="Gohl D.M."/>
            <person name="Silverstein K.A.T."/>
            <person name="Koren S."/>
            <person name="Bechman K.B."/>
            <person name="Herman A."/>
            <person name="Abrahante J.E."/>
            <person name="Garbe J."/>
        </authorList>
    </citation>
    <scope>NUCLEOTIDE SEQUENCE</scope>
    <source>
        <strain evidence="1">Duluth1</strain>
        <tissue evidence="1">Whole animal</tissue>
    </source>
</reference>
<dbReference type="Proteomes" id="UP000828390">
    <property type="component" value="Unassembled WGS sequence"/>
</dbReference>
<dbReference type="EMBL" id="JAIWYP010000005">
    <property type="protein sequence ID" value="KAH3824577.1"/>
    <property type="molecule type" value="Genomic_DNA"/>
</dbReference>
<evidence type="ECO:0000313" key="2">
    <source>
        <dbReference type="Proteomes" id="UP000828390"/>
    </source>
</evidence>
<sequence length="105" mass="11789">MQSLRLGSSVQRKPVVRQLKYIGNACGKAAKVQRQSLWLGSHCTEAKPKVRKLGIGAPVVRQQKYRGKSCGEAAEVQMQRLWLGSRCTEVKSVVRQLKYRCKACD</sequence>
<reference evidence="1" key="1">
    <citation type="journal article" date="2019" name="bioRxiv">
        <title>The Genome of the Zebra Mussel, Dreissena polymorpha: A Resource for Invasive Species Research.</title>
        <authorList>
            <person name="McCartney M.A."/>
            <person name="Auch B."/>
            <person name="Kono T."/>
            <person name="Mallez S."/>
            <person name="Zhang Y."/>
            <person name="Obille A."/>
            <person name="Becker A."/>
            <person name="Abrahante J.E."/>
            <person name="Garbe J."/>
            <person name="Badalamenti J.P."/>
            <person name="Herman A."/>
            <person name="Mangelson H."/>
            <person name="Liachko I."/>
            <person name="Sullivan S."/>
            <person name="Sone E.D."/>
            <person name="Koren S."/>
            <person name="Silverstein K.A.T."/>
            <person name="Beckman K.B."/>
            <person name="Gohl D.M."/>
        </authorList>
    </citation>
    <scope>NUCLEOTIDE SEQUENCE</scope>
    <source>
        <strain evidence="1">Duluth1</strain>
        <tissue evidence="1">Whole animal</tissue>
    </source>
</reference>